<dbReference type="HAMAP" id="MF_01217">
    <property type="entry name" value="Acyl_carrier"/>
    <property type="match status" value="1"/>
</dbReference>
<dbReference type="Proteomes" id="UP000264006">
    <property type="component" value="Chromosome"/>
</dbReference>
<comment type="similarity">
    <text evidence="7">Belongs to the acyl carrier protein (ACP) family.</text>
</comment>
<keyword evidence="6 7" id="KW-0275">Fatty acid biosynthesis</keyword>
<feature type="modified residue" description="O-(pantetheine 4'-phosphoryl)serine" evidence="7">
    <location>
        <position position="35"/>
    </location>
</feature>
<protein>
    <recommendedName>
        <fullName evidence="7">Acyl carrier protein</fullName>
        <shortName evidence="7">ACP</shortName>
    </recommendedName>
</protein>
<dbReference type="OrthoDB" id="9804551at2"/>
<name>A0A346XYL9_9ACTN</name>
<evidence type="ECO:0000256" key="1">
    <source>
        <dbReference type="ARBA" id="ARBA00022450"/>
    </source>
</evidence>
<evidence type="ECO:0000256" key="4">
    <source>
        <dbReference type="ARBA" id="ARBA00022832"/>
    </source>
</evidence>
<dbReference type="AlphaFoldDB" id="A0A346XYL9"/>
<keyword evidence="1 7" id="KW-0596">Phosphopantetheine</keyword>
<dbReference type="KEGG" id="euz:DVS28_a2637"/>
<feature type="domain" description="Carrier" evidence="8">
    <location>
        <begin position="1"/>
        <end position="75"/>
    </location>
</feature>
<dbReference type="PANTHER" id="PTHR20863:SF76">
    <property type="entry name" value="CARRIER DOMAIN-CONTAINING PROTEIN"/>
    <property type="match status" value="1"/>
</dbReference>
<dbReference type="GO" id="GO:0000036">
    <property type="term" value="F:acyl carrier activity"/>
    <property type="evidence" value="ECO:0007669"/>
    <property type="project" value="UniProtKB-UniRule"/>
</dbReference>
<dbReference type="PANTHER" id="PTHR20863">
    <property type="entry name" value="ACYL CARRIER PROTEIN"/>
    <property type="match status" value="1"/>
</dbReference>
<comment type="PTM">
    <text evidence="7">4'-phosphopantetheine is transferred from CoA to a specific serine of apo-ACP by AcpS. This modification is essential for activity because fatty acids are bound in thioester linkage to the sulfhydryl of the prosthetic group.</text>
</comment>
<dbReference type="SUPFAM" id="SSF47336">
    <property type="entry name" value="ACP-like"/>
    <property type="match status" value="1"/>
</dbReference>
<evidence type="ECO:0000256" key="2">
    <source>
        <dbReference type="ARBA" id="ARBA00022516"/>
    </source>
</evidence>
<keyword evidence="5 7" id="KW-0443">Lipid metabolism</keyword>
<dbReference type="GO" id="GO:0005829">
    <property type="term" value="C:cytosol"/>
    <property type="evidence" value="ECO:0007669"/>
    <property type="project" value="TreeGrafter"/>
</dbReference>
<keyword evidence="10" id="KW-1185">Reference proteome</keyword>
<dbReference type="Gene3D" id="1.10.1200.10">
    <property type="entry name" value="ACP-like"/>
    <property type="match status" value="1"/>
</dbReference>
<keyword evidence="4 7" id="KW-0276">Fatty acid metabolism</keyword>
<keyword evidence="7" id="KW-0963">Cytoplasm</keyword>
<dbReference type="UniPathway" id="UPA00094"/>
<reference evidence="9 10" key="1">
    <citation type="submission" date="2018-09" db="EMBL/GenBank/DDBJ databases">
        <title>Complete genome sequence of Euzebya sp. DY32-46 isolated from seawater of Pacific Ocean.</title>
        <authorList>
            <person name="Xu L."/>
            <person name="Wu Y.-H."/>
            <person name="Xu X.-W."/>
        </authorList>
    </citation>
    <scope>NUCLEOTIDE SEQUENCE [LARGE SCALE GENOMIC DNA]</scope>
    <source>
        <strain evidence="9 10">DY32-46</strain>
    </source>
</reference>
<gene>
    <name evidence="7" type="primary">acpP</name>
    <name evidence="9" type="ORF">DVS28_a2637</name>
</gene>
<dbReference type="EMBL" id="CP031165">
    <property type="protein sequence ID" value="AXV07316.1"/>
    <property type="molecule type" value="Genomic_DNA"/>
</dbReference>
<dbReference type="InterPro" id="IPR009081">
    <property type="entry name" value="PP-bd_ACP"/>
</dbReference>
<evidence type="ECO:0000256" key="3">
    <source>
        <dbReference type="ARBA" id="ARBA00022553"/>
    </source>
</evidence>
<sequence>MSVYTKIVALLDDKFGIAADEVTETTTFEELDLDSLDLVEFSMAAEDELGVKIEDEEAAELKTVGDAVKLLESKGASV</sequence>
<keyword evidence="3 7" id="KW-0597">Phosphoprotein</keyword>
<accession>A0A346XYL9</accession>
<organism evidence="9 10">
    <name type="scientific">Euzebya pacifica</name>
    <dbReference type="NCBI Taxonomy" id="1608957"/>
    <lineage>
        <taxon>Bacteria</taxon>
        <taxon>Bacillati</taxon>
        <taxon>Actinomycetota</taxon>
        <taxon>Nitriliruptoria</taxon>
        <taxon>Euzebyales</taxon>
    </lineage>
</organism>
<dbReference type="RefSeq" id="WP_108666275.1">
    <property type="nucleotide sequence ID" value="NZ_CAXIBR010000129.1"/>
</dbReference>
<dbReference type="InterPro" id="IPR036736">
    <property type="entry name" value="ACP-like_sf"/>
</dbReference>
<keyword evidence="2 7" id="KW-0444">Lipid biosynthesis</keyword>
<dbReference type="GO" id="GO:0009245">
    <property type="term" value="P:lipid A biosynthetic process"/>
    <property type="evidence" value="ECO:0007669"/>
    <property type="project" value="TreeGrafter"/>
</dbReference>
<evidence type="ECO:0000313" key="9">
    <source>
        <dbReference type="EMBL" id="AXV07316.1"/>
    </source>
</evidence>
<evidence type="ECO:0000256" key="7">
    <source>
        <dbReference type="HAMAP-Rule" id="MF_01217"/>
    </source>
</evidence>
<evidence type="ECO:0000256" key="5">
    <source>
        <dbReference type="ARBA" id="ARBA00023098"/>
    </source>
</evidence>
<dbReference type="GO" id="GO:0000035">
    <property type="term" value="F:acyl binding"/>
    <property type="evidence" value="ECO:0007669"/>
    <property type="project" value="TreeGrafter"/>
</dbReference>
<dbReference type="GO" id="GO:0016020">
    <property type="term" value="C:membrane"/>
    <property type="evidence" value="ECO:0007669"/>
    <property type="project" value="GOC"/>
</dbReference>
<dbReference type="Pfam" id="PF00550">
    <property type="entry name" value="PP-binding"/>
    <property type="match status" value="1"/>
</dbReference>
<evidence type="ECO:0000256" key="6">
    <source>
        <dbReference type="ARBA" id="ARBA00023160"/>
    </source>
</evidence>
<comment type="subcellular location">
    <subcellularLocation>
        <location evidence="7">Cytoplasm</location>
    </subcellularLocation>
</comment>
<evidence type="ECO:0000259" key="8">
    <source>
        <dbReference type="PROSITE" id="PS50075"/>
    </source>
</evidence>
<dbReference type="NCBIfam" id="NF002150">
    <property type="entry name" value="PRK00982.1-4"/>
    <property type="match status" value="1"/>
</dbReference>
<dbReference type="PROSITE" id="PS50075">
    <property type="entry name" value="CARRIER"/>
    <property type="match status" value="1"/>
</dbReference>
<comment type="function">
    <text evidence="7">Carrier of the growing fatty acid chain in fatty acid biosynthesis.</text>
</comment>
<proteinExistence type="inferred from homology"/>
<comment type="pathway">
    <text evidence="7">Lipid metabolism; fatty acid biosynthesis.</text>
</comment>
<evidence type="ECO:0000313" key="10">
    <source>
        <dbReference type="Proteomes" id="UP000264006"/>
    </source>
</evidence>
<dbReference type="InterPro" id="IPR003231">
    <property type="entry name" value="ACP"/>
</dbReference>